<organism evidence="1 2">
    <name type="scientific">Neofusicoccum parvum</name>
    <dbReference type="NCBI Taxonomy" id="310453"/>
    <lineage>
        <taxon>Eukaryota</taxon>
        <taxon>Fungi</taxon>
        <taxon>Dikarya</taxon>
        <taxon>Ascomycota</taxon>
        <taxon>Pezizomycotina</taxon>
        <taxon>Dothideomycetes</taxon>
        <taxon>Dothideomycetes incertae sedis</taxon>
        <taxon>Botryosphaeriales</taxon>
        <taxon>Botryosphaeriaceae</taxon>
        <taxon>Neofusicoccum</taxon>
    </lineage>
</organism>
<evidence type="ECO:0000313" key="2">
    <source>
        <dbReference type="Proteomes" id="UP001165186"/>
    </source>
</evidence>
<comment type="caution">
    <text evidence="1">The sequence shown here is derived from an EMBL/GenBank/DDBJ whole genome shotgun (WGS) entry which is preliminary data.</text>
</comment>
<reference evidence="1" key="1">
    <citation type="submission" date="2024-09" db="EMBL/GenBank/DDBJ databases">
        <title>Draft Genome Sequences of Neofusicoccum parvum.</title>
        <authorList>
            <person name="Ashida A."/>
            <person name="Camagna M."/>
            <person name="Tanaka A."/>
            <person name="Takemoto D."/>
        </authorList>
    </citation>
    <scope>NUCLEOTIDE SEQUENCE</scope>
    <source>
        <strain evidence="1">PPO83</strain>
    </source>
</reference>
<protein>
    <submittedName>
        <fullName evidence="1">Uncharacterized protein</fullName>
    </submittedName>
</protein>
<proteinExistence type="predicted"/>
<gene>
    <name evidence="1" type="primary">g6244</name>
    <name evidence="1" type="ORF">NpPPO83_00006244</name>
</gene>
<dbReference type="EMBL" id="BSXG01000007">
    <property type="protein sequence ID" value="GME23450.1"/>
    <property type="molecule type" value="Genomic_DNA"/>
</dbReference>
<name>A0ACB5RSD6_9PEZI</name>
<sequence length="77" mass="8565">MSVAPEDARLTGGGTPEQSPWTSTEVYHPRILDNVKSYLKRGDKEPTLLGIQSAAFRYFKKAVHVMMHSEKGSLVSM</sequence>
<keyword evidence="2" id="KW-1185">Reference proteome</keyword>
<accession>A0ACB5RSD6</accession>
<dbReference type="Proteomes" id="UP001165186">
    <property type="component" value="Unassembled WGS sequence"/>
</dbReference>
<evidence type="ECO:0000313" key="1">
    <source>
        <dbReference type="EMBL" id="GME23450.1"/>
    </source>
</evidence>